<dbReference type="AlphaFoldDB" id="A0A8C0WQ15"/>
<organism evidence="1">
    <name type="scientific">Castor canadensis</name>
    <name type="common">American beaver</name>
    <dbReference type="NCBI Taxonomy" id="51338"/>
    <lineage>
        <taxon>Eukaryota</taxon>
        <taxon>Metazoa</taxon>
        <taxon>Chordata</taxon>
        <taxon>Craniata</taxon>
        <taxon>Vertebrata</taxon>
        <taxon>Euteleostomi</taxon>
        <taxon>Mammalia</taxon>
        <taxon>Eutheria</taxon>
        <taxon>Euarchontoglires</taxon>
        <taxon>Glires</taxon>
        <taxon>Rodentia</taxon>
        <taxon>Castorimorpha</taxon>
        <taxon>Castoridae</taxon>
        <taxon>Castor</taxon>
    </lineage>
</organism>
<dbReference type="InterPro" id="IPR006806">
    <property type="entry name" value="NDUFA5"/>
</dbReference>
<protein>
    <submittedName>
        <fullName evidence="1">Uncharacterized protein</fullName>
    </submittedName>
</protein>
<dbReference type="Pfam" id="PF04716">
    <property type="entry name" value="ETC_C1_NDUFA5"/>
    <property type="match status" value="1"/>
</dbReference>
<proteinExistence type="predicted"/>
<reference evidence="1" key="1">
    <citation type="submission" date="2023-09" db="UniProtKB">
        <authorList>
            <consortium name="Ensembl"/>
        </authorList>
    </citation>
    <scope>IDENTIFICATION</scope>
</reference>
<accession>A0A8C0WQ15</accession>
<evidence type="ECO:0000313" key="1">
    <source>
        <dbReference type="Ensembl" id="ENSCCNP00000011522.1"/>
    </source>
</evidence>
<sequence length="65" mass="7445">MEGVLKNITSLGGLALCDTLLERLRILYTKIIDVFVQFPTDVAYIKYIEQITNEKLDMVKVEPDL</sequence>
<name>A0A8C0WQ15_CASCN</name>
<dbReference type="Ensembl" id="ENSCCNT00000015081.1">
    <property type="protein sequence ID" value="ENSCCNP00000011522.1"/>
    <property type="gene ID" value="ENSCCNG00000011958.1"/>
</dbReference>
<dbReference type="GO" id="GO:0022904">
    <property type="term" value="P:respiratory electron transport chain"/>
    <property type="evidence" value="ECO:0007669"/>
    <property type="project" value="InterPro"/>
</dbReference>